<sequence>MVQSVQIVQVVQTLYTLQTLKMVRMVQTIKNLQTLQTLQKVLMVQLVQTKDITEASVGTDCTDDTEYSDPTVSTEGIDGTVGTDGRDGTEGTDGTVGTDGTDALDPLDTTDPTDGTDGTDDTESADLQTLQKGSMVQLVQRKDATVALGRADLQNGTDGTDGTSRVGGTGERVCRRVVLAPRCHGPRVPDQPSPDGRREENVSVGQMQPSSCRTTVATGRSGERRQCNNHSIDELVQKRRRQQKANRRLHSRQRGSKCDSWEWECNGPIRDARLVPPISASETDRPIECLKGETSCWQLEFGAVFESVRLADLSAGQSRSQPRFCWP</sequence>
<dbReference type="EMBL" id="CAAALY010021693">
    <property type="protein sequence ID" value="VEL14592.1"/>
    <property type="molecule type" value="Genomic_DNA"/>
</dbReference>
<feature type="compositionally biased region" description="Low complexity" evidence="1">
    <location>
        <begin position="92"/>
        <end position="116"/>
    </location>
</feature>
<name>A0A3S5A494_9PLAT</name>
<dbReference type="Proteomes" id="UP000784294">
    <property type="component" value="Unassembled WGS sequence"/>
</dbReference>
<evidence type="ECO:0000313" key="3">
    <source>
        <dbReference type="Proteomes" id="UP000784294"/>
    </source>
</evidence>
<reference evidence="2" key="1">
    <citation type="submission" date="2018-11" db="EMBL/GenBank/DDBJ databases">
        <authorList>
            <consortium name="Pathogen Informatics"/>
        </authorList>
    </citation>
    <scope>NUCLEOTIDE SEQUENCE</scope>
</reference>
<evidence type="ECO:0000313" key="2">
    <source>
        <dbReference type="EMBL" id="VEL14592.1"/>
    </source>
</evidence>
<gene>
    <name evidence="2" type="ORF">PXEA_LOCUS8032</name>
</gene>
<feature type="region of interest" description="Disordered" evidence="1">
    <location>
        <begin position="59"/>
        <end position="124"/>
    </location>
</feature>
<organism evidence="2 3">
    <name type="scientific">Protopolystoma xenopodis</name>
    <dbReference type="NCBI Taxonomy" id="117903"/>
    <lineage>
        <taxon>Eukaryota</taxon>
        <taxon>Metazoa</taxon>
        <taxon>Spiralia</taxon>
        <taxon>Lophotrochozoa</taxon>
        <taxon>Platyhelminthes</taxon>
        <taxon>Monogenea</taxon>
        <taxon>Polyopisthocotylea</taxon>
        <taxon>Polystomatidea</taxon>
        <taxon>Polystomatidae</taxon>
        <taxon>Protopolystoma</taxon>
    </lineage>
</organism>
<dbReference type="AlphaFoldDB" id="A0A3S5A494"/>
<comment type="caution">
    <text evidence="2">The sequence shown here is derived from an EMBL/GenBank/DDBJ whole genome shotgun (WGS) entry which is preliminary data.</text>
</comment>
<feature type="compositionally biased region" description="Polar residues" evidence="1">
    <location>
        <begin position="203"/>
        <end position="218"/>
    </location>
</feature>
<keyword evidence="3" id="KW-1185">Reference proteome</keyword>
<feature type="region of interest" description="Disordered" evidence="1">
    <location>
        <begin position="183"/>
        <end position="224"/>
    </location>
</feature>
<accession>A0A3S5A494</accession>
<evidence type="ECO:0000256" key="1">
    <source>
        <dbReference type="SAM" id="MobiDB-lite"/>
    </source>
</evidence>
<proteinExistence type="predicted"/>
<protein>
    <submittedName>
        <fullName evidence="2">Uncharacterized protein</fullName>
    </submittedName>
</protein>